<dbReference type="PANTHER" id="PTHR36220">
    <property type="entry name" value="UNNAMED PRODUCT"/>
    <property type="match status" value="1"/>
</dbReference>
<protein>
    <submittedName>
        <fullName evidence="3">Uncharacterized protein</fullName>
    </submittedName>
</protein>
<evidence type="ECO:0000313" key="3">
    <source>
        <dbReference type="EMBL" id="GCA62178.1"/>
    </source>
</evidence>
<comment type="caution">
    <text evidence="3">The sequence shown here is derived from an EMBL/GenBank/DDBJ whole genome shotgun (WGS) entry which is preliminary data.</text>
</comment>
<organism evidence="3 4">
    <name type="scientific">Kipferlia bialata</name>
    <dbReference type="NCBI Taxonomy" id="797122"/>
    <lineage>
        <taxon>Eukaryota</taxon>
        <taxon>Metamonada</taxon>
        <taxon>Carpediemonas-like organisms</taxon>
        <taxon>Kipferlia</taxon>
    </lineage>
</organism>
<keyword evidence="4" id="KW-1185">Reference proteome</keyword>
<accession>A0A391NS76</accession>
<evidence type="ECO:0000313" key="4">
    <source>
        <dbReference type="Proteomes" id="UP000265618"/>
    </source>
</evidence>
<keyword evidence="2" id="KW-0812">Transmembrane</keyword>
<dbReference type="Proteomes" id="UP000265618">
    <property type="component" value="Unassembled WGS sequence"/>
</dbReference>
<dbReference type="Pfam" id="PF14312">
    <property type="entry name" value="FG-GAP_2"/>
    <property type="match status" value="1"/>
</dbReference>
<keyword evidence="1" id="KW-0732">Signal</keyword>
<sequence length="1088" mass="111755">MHSLEQSITITAGAASTVTVPDTTALKVGETSTIAATVYDMYGNLVADDTTPLKVGFTDDIGTATDCTLSTDVWMCDVTYTADNPLSVVTLYTYQDGSAIAMYTIRVVGGTPSDAESSVTPDAAVMGATVLASVELKASSGMLVMYEPDHPTVTLSWEGETGSEEAVYSATSKKWLASVTVPAATVTGNERNLIVSFNGTPLMTHTVTMEDQTPSATESVVTPDICAVSESQGFSIGLANSDGVTIVDSALVVTLKWSDEDTVYSTSLSTDSGAYASLVPSSEVEGSRSLEVYIDGTLFLSHSVTQYTPPEAAVGTAIEVSGKDADGGYGDTVVMGEGWTIISAPLNGDDDEGKVFVMKQTETTWSQYQVLEADTSAVDGHYGDAMCLTFEGTTPTLYIGQPGREAVDVVQYSSSTYQWEHSQSIQAPNPMLGDGFGSTLACEGDLVLVGAPYSYTQLVPNTGSAYLFDMGGQSLFQTRIVSSSPEENAMFGSGLGLAGDMAAVTTGPDASIADETVVLQYDSDLDRWETASNIPYGGSDIVLSTEILGVADPALDGGFAIYTAATGWGALSSGPTDTASKMIANTKDTTTDEVSLALGGGTLVVVKSNTAEGTGTLTVFTKSEGTGAFVGSAPIEVSGTPESVAVDESGNLFVGKSGDAGTEVTAFDLASPTALVLIDAPDSFEQGTTGVSVQYYFLDSLSAAIAITDADNVTMGVGDAAAVEGVASAEEYYTSIIDIPEEVGRVELSVDTGNGTLPGAILVVAGAPDATESEMSAATDIVVNTNVDFSVVLKSSYGDVVFADHDVEVKWTYMTPAGTNTEVTEVASMESASGTYSATVLAGKVVGSYTAQTVLDTDVFLSESFTLVAGAPTASESSIYITNSTSLEVGDTVNVSATLLDEWTNVCDNAADVSISFGGVDCTTTWNGGPEVWFAQCPAPTAGEQPVVVSAGGSVVLSTTVTIAAAPVDPVDPEEPSGGFPWVVVIIIVVVVGGGVGGALWYFNNKKKDEGIDESADGLEVSASPVDQVPDAEADVNAEEGDATDNSSGSEGEVVAVSGHALVPEAAGVVVVPVIAVVEPVPVAEDQV</sequence>
<name>A0A391NS76_9EUKA</name>
<dbReference type="EMBL" id="BDIP01000262">
    <property type="protein sequence ID" value="GCA62178.1"/>
    <property type="molecule type" value="Genomic_DNA"/>
</dbReference>
<dbReference type="PANTHER" id="PTHR36220:SF1">
    <property type="entry name" value="GAMMA TUBULIN COMPLEX COMPONENT C-TERMINAL DOMAIN-CONTAINING PROTEIN"/>
    <property type="match status" value="1"/>
</dbReference>
<gene>
    <name evidence="3" type="ORF">KIPB_001759</name>
</gene>
<dbReference type="InterPro" id="IPR013517">
    <property type="entry name" value="FG-GAP"/>
</dbReference>
<reference evidence="3 4" key="1">
    <citation type="journal article" date="2018" name="PLoS ONE">
        <title>The draft genome of Kipferlia bialata reveals reductive genome evolution in fornicate parasites.</title>
        <authorList>
            <person name="Tanifuji G."/>
            <person name="Takabayashi S."/>
            <person name="Kume K."/>
            <person name="Takagi M."/>
            <person name="Nakayama T."/>
            <person name="Kamikawa R."/>
            <person name="Inagaki Y."/>
            <person name="Hashimoto T."/>
        </authorList>
    </citation>
    <scope>NUCLEOTIDE SEQUENCE [LARGE SCALE GENOMIC DNA]</scope>
    <source>
        <strain evidence="3">NY0173</strain>
    </source>
</reference>
<dbReference type="InterPro" id="IPR028994">
    <property type="entry name" value="Integrin_alpha_N"/>
</dbReference>
<feature type="transmembrane region" description="Helical" evidence="2">
    <location>
        <begin position="980"/>
        <end position="1003"/>
    </location>
</feature>
<keyword evidence="2" id="KW-0472">Membrane</keyword>
<dbReference type="Gene3D" id="2.130.10.130">
    <property type="entry name" value="Integrin alpha, N-terminal"/>
    <property type="match status" value="1"/>
</dbReference>
<proteinExistence type="predicted"/>
<evidence type="ECO:0000256" key="1">
    <source>
        <dbReference type="ARBA" id="ARBA00022729"/>
    </source>
</evidence>
<evidence type="ECO:0000256" key="2">
    <source>
        <dbReference type="SAM" id="Phobius"/>
    </source>
</evidence>
<dbReference type="AlphaFoldDB" id="A0A391NS76"/>
<keyword evidence="2" id="KW-1133">Transmembrane helix</keyword>